<dbReference type="EMBL" id="AP022570">
    <property type="protein sequence ID" value="BBX53854.1"/>
    <property type="molecule type" value="Genomic_DNA"/>
</dbReference>
<proteinExistence type="predicted"/>
<dbReference type="Proteomes" id="UP000466785">
    <property type="component" value="Chromosome"/>
</dbReference>
<dbReference type="AlphaFoldDB" id="A0A6N4VGW5"/>
<feature type="compositionally biased region" description="Basic and acidic residues" evidence="1">
    <location>
        <begin position="94"/>
        <end position="103"/>
    </location>
</feature>
<dbReference type="KEGG" id="mpof:MPOR_48800"/>
<feature type="domain" description="Alkyl sulfatase C-terminal" evidence="2">
    <location>
        <begin position="104"/>
        <end position="156"/>
    </location>
</feature>
<keyword evidence="4" id="KW-1185">Reference proteome</keyword>
<dbReference type="Gene3D" id="3.30.1050.10">
    <property type="entry name" value="SCP2 sterol-binding domain"/>
    <property type="match status" value="1"/>
</dbReference>
<feature type="region of interest" description="Disordered" evidence="1">
    <location>
        <begin position="73"/>
        <end position="105"/>
    </location>
</feature>
<dbReference type="Pfam" id="PF14864">
    <property type="entry name" value="Alkyl_sulf_C"/>
    <property type="match status" value="1"/>
</dbReference>
<protein>
    <recommendedName>
        <fullName evidence="2">Alkyl sulfatase C-terminal domain-containing protein</fullName>
    </recommendedName>
</protein>
<evidence type="ECO:0000313" key="4">
    <source>
        <dbReference type="Proteomes" id="UP000466785"/>
    </source>
</evidence>
<sequence length="156" mass="17674">MLLPRINRHAALVDLTVEKHPELVTHVTAPHFYVTDERTARLNVDLAERTRLAVGKDKPTRAVITVHAERQVRQPQQGVRPHRRERGAALRSRAGTERQRQPDTAKATLDDIQLGNITLDDAKKQNKLTIDGQEASFNDFLGLLDTFPFWCNIVTP</sequence>
<dbReference type="SUPFAM" id="SSF55718">
    <property type="entry name" value="SCP-like"/>
    <property type="match status" value="1"/>
</dbReference>
<dbReference type="InterPro" id="IPR036527">
    <property type="entry name" value="SCP2_sterol-bd_dom_sf"/>
</dbReference>
<dbReference type="InterPro" id="IPR029229">
    <property type="entry name" value="Alkyl_sulf_C"/>
</dbReference>
<evidence type="ECO:0000259" key="2">
    <source>
        <dbReference type="Pfam" id="PF14864"/>
    </source>
</evidence>
<reference evidence="3 4" key="1">
    <citation type="journal article" date="2019" name="Emerg. Microbes Infect.">
        <title>Comprehensive subspecies identification of 175 nontuberculous mycobacteria species based on 7547 genomic profiles.</title>
        <authorList>
            <person name="Matsumoto Y."/>
            <person name="Kinjo T."/>
            <person name="Motooka D."/>
            <person name="Nabeya D."/>
            <person name="Jung N."/>
            <person name="Uechi K."/>
            <person name="Horii T."/>
            <person name="Iida T."/>
            <person name="Fujita J."/>
            <person name="Nakamura S."/>
        </authorList>
    </citation>
    <scope>NUCLEOTIDE SEQUENCE [LARGE SCALE GENOMIC DNA]</scope>
    <source>
        <strain evidence="3 4">JCM 12603</strain>
    </source>
</reference>
<gene>
    <name evidence="3" type="ORF">MPOR_48800</name>
</gene>
<name>A0A6N4VGW5_9MYCO</name>
<evidence type="ECO:0000256" key="1">
    <source>
        <dbReference type="SAM" id="MobiDB-lite"/>
    </source>
</evidence>
<accession>A0A6N4VGW5</accession>
<organism evidence="3 4">
    <name type="scientific">Mycolicibacterium poriferae</name>
    <dbReference type="NCBI Taxonomy" id="39694"/>
    <lineage>
        <taxon>Bacteria</taxon>
        <taxon>Bacillati</taxon>
        <taxon>Actinomycetota</taxon>
        <taxon>Actinomycetes</taxon>
        <taxon>Mycobacteriales</taxon>
        <taxon>Mycobacteriaceae</taxon>
        <taxon>Mycolicibacterium</taxon>
    </lineage>
</organism>
<evidence type="ECO:0000313" key="3">
    <source>
        <dbReference type="EMBL" id="BBX53854.1"/>
    </source>
</evidence>